<organism evidence="1 2">
    <name type="scientific">Parasutterella muris</name>
    <dbReference type="NCBI Taxonomy" id="2565572"/>
    <lineage>
        <taxon>Bacteria</taxon>
        <taxon>Pseudomonadati</taxon>
        <taxon>Pseudomonadota</taxon>
        <taxon>Betaproteobacteria</taxon>
        <taxon>Burkholderiales</taxon>
        <taxon>Sutterellaceae</taxon>
        <taxon>Parasutterella</taxon>
    </lineage>
</organism>
<comment type="caution">
    <text evidence="1">The sequence shown here is derived from an EMBL/GenBank/DDBJ whole genome shotgun (WGS) entry which is preliminary data.</text>
</comment>
<dbReference type="EMBL" id="WSRP01000027">
    <property type="protein sequence ID" value="MVX57324.1"/>
    <property type="molecule type" value="Genomic_DNA"/>
</dbReference>
<dbReference type="RefSeq" id="WP_160335749.1">
    <property type="nucleotide sequence ID" value="NZ_CALPCR010000007.1"/>
</dbReference>
<accession>A0A6L6YIY1</accession>
<keyword evidence="2" id="KW-1185">Reference proteome</keyword>
<gene>
    <name evidence="1" type="ORF">E5987_08935</name>
</gene>
<sequence>MNDFFSKGADEMKNEVLGERLRLFKDRDSLDELSEVDARSVARGRAIGIEEGRREVRLSCAKKLIAANLLPLETISKVCCLSLEELEKIKSNITNLT</sequence>
<dbReference type="AlphaFoldDB" id="A0A6L6YIY1"/>
<proteinExistence type="predicted"/>
<protein>
    <recommendedName>
        <fullName evidence="3">Rpn family recombination-promoting nuclease/putative transposase</fullName>
    </recommendedName>
</protein>
<evidence type="ECO:0008006" key="3">
    <source>
        <dbReference type="Google" id="ProtNLM"/>
    </source>
</evidence>
<reference evidence="1 2" key="1">
    <citation type="submission" date="2019-12" db="EMBL/GenBank/DDBJ databases">
        <title>Microbes associate with the intestines of laboratory mice.</title>
        <authorList>
            <person name="Navarre W."/>
            <person name="Wong E."/>
        </authorList>
    </citation>
    <scope>NUCLEOTIDE SEQUENCE [LARGE SCALE GENOMIC DNA]</scope>
    <source>
        <strain evidence="1 2">NM82_D38</strain>
    </source>
</reference>
<name>A0A6L6YIY1_9BURK</name>
<dbReference type="Proteomes" id="UP000472580">
    <property type="component" value="Unassembled WGS sequence"/>
</dbReference>
<evidence type="ECO:0000313" key="1">
    <source>
        <dbReference type="EMBL" id="MVX57324.1"/>
    </source>
</evidence>
<evidence type="ECO:0000313" key="2">
    <source>
        <dbReference type="Proteomes" id="UP000472580"/>
    </source>
</evidence>
<dbReference type="OrthoDB" id="9811201at2"/>